<name>A0A379ZJ70_9GAMM</name>
<gene>
    <name evidence="1" type="ORF">NCTC11544_02549</name>
</gene>
<proteinExistence type="predicted"/>
<accession>A0A379ZJ70</accession>
<protein>
    <submittedName>
        <fullName evidence="1">Uncharacterized protein</fullName>
    </submittedName>
</protein>
<evidence type="ECO:0000313" key="2">
    <source>
        <dbReference type="Proteomes" id="UP000255529"/>
    </source>
</evidence>
<reference evidence="1 2" key="1">
    <citation type="submission" date="2018-06" db="EMBL/GenBank/DDBJ databases">
        <authorList>
            <consortium name="Pathogen Informatics"/>
            <person name="Doyle S."/>
        </authorList>
    </citation>
    <scope>NUCLEOTIDE SEQUENCE [LARGE SCALE GENOMIC DNA]</scope>
    <source>
        <strain evidence="1 2">NCTC11544</strain>
    </source>
</reference>
<dbReference type="EMBL" id="UGYN01000002">
    <property type="protein sequence ID" value="SUI63096.1"/>
    <property type="molecule type" value="Genomic_DNA"/>
</dbReference>
<dbReference type="AlphaFoldDB" id="A0A379ZJ70"/>
<dbReference type="Proteomes" id="UP000255529">
    <property type="component" value="Unassembled WGS sequence"/>
</dbReference>
<evidence type="ECO:0000313" key="1">
    <source>
        <dbReference type="EMBL" id="SUI63096.1"/>
    </source>
</evidence>
<sequence length="261" mass="29820">MTILGYETGEILAKAAMTSDFELVGDIPNQVLVDQMEIERRSMDIRPGMNRKYSPLGYHAATGVQTNGGRYLFDTWENVCDYARFTSEELEFEPGVKFWDRDIFGQVDRHIWKVIGAHDFTPLATTHHVNRFERWTFNGDNPELLLTRIWPTVRKQAEKHGLAAVWLIYQPDEKQIAILSVADKVEGDQPLEVVTRSIDRLALIPSAEPLLPLELNVQKVFERTTPILTMWLPLSRHLHGAPSAYPMSPPFCQPQVAPQRV</sequence>
<dbReference type="RefSeq" id="WP_115183581.1">
    <property type="nucleotide sequence ID" value="NZ_CAMKUF010000006.1"/>
</dbReference>
<organism evidence="1 2">
    <name type="scientific">Serratia quinivorans</name>
    <dbReference type="NCBI Taxonomy" id="137545"/>
    <lineage>
        <taxon>Bacteria</taxon>
        <taxon>Pseudomonadati</taxon>
        <taxon>Pseudomonadota</taxon>
        <taxon>Gammaproteobacteria</taxon>
        <taxon>Enterobacterales</taxon>
        <taxon>Yersiniaceae</taxon>
        <taxon>Serratia</taxon>
    </lineage>
</organism>